<evidence type="ECO:0000313" key="2">
    <source>
        <dbReference type="EMBL" id="CAI9732766.1"/>
    </source>
</evidence>
<dbReference type="AlphaFoldDB" id="A0AA36BE55"/>
<dbReference type="EMBL" id="OX597827">
    <property type="protein sequence ID" value="CAI9732766.1"/>
    <property type="molecule type" value="Genomic_DNA"/>
</dbReference>
<accession>A0AA36BE55</accession>
<evidence type="ECO:0000256" key="1">
    <source>
        <dbReference type="SAM" id="MobiDB-lite"/>
    </source>
</evidence>
<feature type="compositionally biased region" description="Basic and acidic residues" evidence="1">
    <location>
        <begin position="102"/>
        <end position="118"/>
    </location>
</feature>
<organism evidence="2 3">
    <name type="scientific">Octopus vulgaris</name>
    <name type="common">Common octopus</name>
    <dbReference type="NCBI Taxonomy" id="6645"/>
    <lineage>
        <taxon>Eukaryota</taxon>
        <taxon>Metazoa</taxon>
        <taxon>Spiralia</taxon>
        <taxon>Lophotrochozoa</taxon>
        <taxon>Mollusca</taxon>
        <taxon>Cephalopoda</taxon>
        <taxon>Coleoidea</taxon>
        <taxon>Octopodiformes</taxon>
        <taxon>Octopoda</taxon>
        <taxon>Incirrata</taxon>
        <taxon>Octopodidae</taxon>
        <taxon>Octopus</taxon>
    </lineage>
</organism>
<evidence type="ECO:0000313" key="3">
    <source>
        <dbReference type="Proteomes" id="UP001162480"/>
    </source>
</evidence>
<proteinExistence type="predicted"/>
<gene>
    <name evidence="2" type="ORF">OCTVUL_1B029051</name>
</gene>
<feature type="region of interest" description="Disordered" evidence="1">
    <location>
        <begin position="102"/>
        <end position="128"/>
    </location>
</feature>
<name>A0AA36BE55_OCTVU</name>
<sequence length="178" mass="20021">MKIRLFPGGNCDAVRIAILWSKEVTLIPYYTELLRSSNYCEWLVTKNLITTSVTTTSEITTEEDTQPETTSITAKTEYTQNAGITSNIERETTDAVKVTKPDFHIKTDASHGTDDQNNRQDSTNPVVTGPWIVFTNDSVKYTSTQKTTQKITRKGITPEYNSTRYNRSRVDNTVAIGI</sequence>
<protein>
    <submittedName>
        <fullName evidence="2">Uncharacterized protein</fullName>
    </submittedName>
</protein>
<reference evidence="2" key="1">
    <citation type="submission" date="2023-08" db="EMBL/GenBank/DDBJ databases">
        <authorList>
            <person name="Alioto T."/>
            <person name="Alioto T."/>
            <person name="Gomez Garrido J."/>
        </authorList>
    </citation>
    <scope>NUCLEOTIDE SEQUENCE</scope>
</reference>
<dbReference type="Proteomes" id="UP001162480">
    <property type="component" value="Chromosome 14"/>
</dbReference>
<keyword evidence="3" id="KW-1185">Reference proteome</keyword>